<accession>A0A1B0A2B7</accession>
<dbReference type="AlphaFoldDB" id="A0A1B0A2B7"/>
<reference evidence="1" key="2">
    <citation type="submission" date="2020-05" db="UniProtKB">
        <authorList>
            <consortium name="EnsemblMetazoa"/>
        </authorList>
    </citation>
    <scope>IDENTIFICATION</scope>
    <source>
        <strain evidence="1">IAEA</strain>
    </source>
</reference>
<organism evidence="1 2">
    <name type="scientific">Glossina pallidipes</name>
    <name type="common">Tsetse fly</name>
    <dbReference type="NCBI Taxonomy" id="7398"/>
    <lineage>
        <taxon>Eukaryota</taxon>
        <taxon>Metazoa</taxon>
        <taxon>Ecdysozoa</taxon>
        <taxon>Arthropoda</taxon>
        <taxon>Hexapoda</taxon>
        <taxon>Insecta</taxon>
        <taxon>Pterygota</taxon>
        <taxon>Neoptera</taxon>
        <taxon>Endopterygota</taxon>
        <taxon>Diptera</taxon>
        <taxon>Brachycera</taxon>
        <taxon>Muscomorpha</taxon>
        <taxon>Hippoboscoidea</taxon>
        <taxon>Glossinidae</taxon>
        <taxon>Glossina</taxon>
    </lineage>
</organism>
<proteinExistence type="predicted"/>
<dbReference type="VEuPathDB" id="VectorBase:GPAI032306"/>
<evidence type="ECO:0000313" key="1">
    <source>
        <dbReference type="EnsemblMetazoa" id="GPAI032306-PA"/>
    </source>
</evidence>
<dbReference type="Proteomes" id="UP000092445">
    <property type="component" value="Unassembled WGS sequence"/>
</dbReference>
<dbReference type="EnsemblMetazoa" id="GPAI032306-RA">
    <property type="protein sequence ID" value="GPAI032306-PA"/>
    <property type="gene ID" value="GPAI032306"/>
</dbReference>
<keyword evidence="2" id="KW-1185">Reference proteome</keyword>
<protein>
    <submittedName>
        <fullName evidence="1">Uncharacterized protein</fullName>
    </submittedName>
</protein>
<sequence length="126" mass="14500">MATFVWFAAATAAALLCSIYIRSETISSALKSPNSKFNFNKRFSVRKNHADSYNTIWKCKNNKNTQYNKTECTFSAHNSTQKCVNNNCCSNFKFNEKSYQTSRKNIRKNDAQDYLTEPSVTLLLLR</sequence>
<reference evidence="2" key="1">
    <citation type="submission" date="2014-03" db="EMBL/GenBank/DDBJ databases">
        <authorList>
            <person name="Aksoy S."/>
            <person name="Warren W."/>
            <person name="Wilson R.K."/>
        </authorList>
    </citation>
    <scope>NUCLEOTIDE SEQUENCE [LARGE SCALE GENOMIC DNA]</scope>
    <source>
        <strain evidence="2">IAEA</strain>
    </source>
</reference>
<evidence type="ECO:0000313" key="2">
    <source>
        <dbReference type="Proteomes" id="UP000092445"/>
    </source>
</evidence>
<name>A0A1B0A2B7_GLOPL</name>